<dbReference type="RefSeq" id="WP_204869678.1">
    <property type="nucleotide sequence ID" value="NZ_JAFBBK010000001.1"/>
</dbReference>
<dbReference type="SUPFAM" id="SSF109854">
    <property type="entry name" value="DinB/YfiT-like putative metalloenzymes"/>
    <property type="match status" value="1"/>
</dbReference>
<protein>
    <recommendedName>
        <fullName evidence="3">DinB family protein</fullName>
    </recommendedName>
</protein>
<accession>A0ABS2KZF8</accession>
<reference evidence="1 2" key="1">
    <citation type="submission" date="2021-01" db="EMBL/GenBank/DDBJ databases">
        <title>Genomics of switchgrass bacterial isolates.</title>
        <authorList>
            <person name="Shade A."/>
        </authorList>
    </citation>
    <scope>NUCLEOTIDE SEQUENCE [LARGE SCALE GENOMIC DNA]</scope>
    <source>
        <strain evidence="1 2">PvP111</strain>
    </source>
</reference>
<gene>
    <name evidence="1" type="ORF">JOE42_003738</name>
</gene>
<evidence type="ECO:0000313" key="1">
    <source>
        <dbReference type="EMBL" id="MBM7417005.1"/>
    </source>
</evidence>
<dbReference type="EMBL" id="JAFBBK010000001">
    <property type="protein sequence ID" value="MBM7417005.1"/>
    <property type="molecule type" value="Genomic_DNA"/>
</dbReference>
<evidence type="ECO:0008006" key="3">
    <source>
        <dbReference type="Google" id="ProtNLM"/>
    </source>
</evidence>
<dbReference type="Gene3D" id="1.20.120.450">
    <property type="entry name" value="dinb family like domain"/>
    <property type="match status" value="1"/>
</dbReference>
<dbReference type="Pfam" id="PF04978">
    <property type="entry name" value="MST"/>
    <property type="match status" value="1"/>
</dbReference>
<proteinExistence type="predicted"/>
<keyword evidence="2" id="KW-1185">Reference proteome</keyword>
<dbReference type="Proteomes" id="UP000703038">
    <property type="component" value="Unassembled WGS sequence"/>
</dbReference>
<name>A0ABS2KZF8_9NOCA</name>
<organism evidence="1 2">
    <name type="scientific">Rhodococcoides corynebacterioides</name>
    <dbReference type="NCBI Taxonomy" id="53972"/>
    <lineage>
        <taxon>Bacteria</taxon>
        <taxon>Bacillati</taxon>
        <taxon>Actinomycetota</taxon>
        <taxon>Actinomycetes</taxon>
        <taxon>Mycobacteriales</taxon>
        <taxon>Nocardiaceae</taxon>
        <taxon>Rhodococcoides</taxon>
    </lineage>
</organism>
<dbReference type="InterPro" id="IPR034660">
    <property type="entry name" value="DinB/YfiT-like"/>
</dbReference>
<comment type="caution">
    <text evidence="1">The sequence shown here is derived from an EMBL/GenBank/DDBJ whole genome shotgun (WGS) entry which is preliminary data.</text>
</comment>
<dbReference type="InterPro" id="IPR007061">
    <property type="entry name" value="MST-like"/>
</dbReference>
<sequence length="182" mass="19615">MAGTYTSVGPSVDVTGEKLDLVTILADQRGMLAITARGISDEQARRRTTVSEFTLVSLIAHVASVIRGNVTMLEERDENSTVDFSGSGEPEAPESIEQVLAELDSAGRALEQCIAALGSLDDLIPQPTAPWAPERIWWTARRVLLHLLREIAHHSGHADIIREALDGQSTMGVVAGDMGLEF</sequence>
<evidence type="ECO:0000313" key="2">
    <source>
        <dbReference type="Proteomes" id="UP000703038"/>
    </source>
</evidence>